<gene>
    <name evidence="5" type="ORF">ACJMK2_034223</name>
</gene>
<dbReference type="InterPro" id="IPR029030">
    <property type="entry name" value="Caspase-like_dom_sf"/>
</dbReference>
<dbReference type="PANTHER" id="PTHR22576:SF41">
    <property type="entry name" value="CASPASE 14, APOPTOSIS-RELATED CYSTEINE PEPTIDASE"/>
    <property type="match status" value="1"/>
</dbReference>
<feature type="domain" description="Caspase family p10" evidence="3">
    <location>
        <begin position="212"/>
        <end position="305"/>
    </location>
</feature>
<sequence length="317" mass="35872">MANDKDDVDIHRPGVIPKLINAVTRPFRKHEHPLSESEPQPVLCDDSDEYCFTHSKRGKALIFNNEYFKMYSSRPGSSQDARNLSTVLHRLGFEVECLHNQNKKEMKGVLKKVSKEDHSHEDCILIAVLSHGDQVEMEGKIKSVIEKHDVVYATNGILQTREVVHLFSDDCCPSLIGKPRIFLIQACRGTTLDIGVEVSLRDEADAAVSPPVITPTPLYKDFLIMYATPPGYYAFRRPDTGSWFIKAFCDVFSGPDVSSTEIQKLLTRVIRKVSFEYESQSKTKELAGKKQTSCCSHMLVKDIYFKVKLDKALESKE</sequence>
<evidence type="ECO:0000259" key="4">
    <source>
        <dbReference type="PROSITE" id="PS50208"/>
    </source>
</evidence>
<dbReference type="InterPro" id="IPR011600">
    <property type="entry name" value="Pept_C14_caspase"/>
</dbReference>
<organism evidence="5 6">
    <name type="scientific">Sinanodonta woodiana</name>
    <name type="common">Chinese pond mussel</name>
    <name type="synonym">Anodonta woodiana</name>
    <dbReference type="NCBI Taxonomy" id="1069815"/>
    <lineage>
        <taxon>Eukaryota</taxon>
        <taxon>Metazoa</taxon>
        <taxon>Spiralia</taxon>
        <taxon>Lophotrochozoa</taxon>
        <taxon>Mollusca</taxon>
        <taxon>Bivalvia</taxon>
        <taxon>Autobranchia</taxon>
        <taxon>Heteroconchia</taxon>
        <taxon>Palaeoheterodonta</taxon>
        <taxon>Unionida</taxon>
        <taxon>Unionoidea</taxon>
        <taxon>Unionidae</taxon>
        <taxon>Unioninae</taxon>
        <taxon>Sinanodonta</taxon>
    </lineage>
</organism>
<feature type="domain" description="Caspase family p20" evidence="4">
    <location>
        <begin position="56"/>
        <end position="191"/>
    </location>
</feature>
<comment type="similarity">
    <text evidence="1 2">Belongs to the peptidase C14A family.</text>
</comment>
<proteinExistence type="inferred from homology"/>
<evidence type="ECO:0000256" key="2">
    <source>
        <dbReference type="RuleBase" id="RU003971"/>
    </source>
</evidence>
<reference evidence="5 6" key="1">
    <citation type="submission" date="2024-11" db="EMBL/GenBank/DDBJ databases">
        <title>Chromosome-level genome assembly of the freshwater bivalve Anodonta woodiana.</title>
        <authorList>
            <person name="Chen X."/>
        </authorList>
    </citation>
    <scope>NUCLEOTIDE SEQUENCE [LARGE SCALE GENOMIC DNA]</scope>
    <source>
        <strain evidence="5">MN2024</strain>
        <tissue evidence="5">Gills</tissue>
    </source>
</reference>
<keyword evidence="6" id="KW-1185">Reference proteome</keyword>
<dbReference type="CDD" id="cd00032">
    <property type="entry name" value="CASc"/>
    <property type="match status" value="1"/>
</dbReference>
<evidence type="ECO:0000313" key="5">
    <source>
        <dbReference type="EMBL" id="KAL3876371.1"/>
    </source>
</evidence>
<dbReference type="PROSITE" id="PS01121">
    <property type="entry name" value="CASPASE_HIS"/>
    <property type="match status" value="1"/>
</dbReference>
<dbReference type="EMBL" id="JBJQND010000005">
    <property type="protein sequence ID" value="KAL3876371.1"/>
    <property type="molecule type" value="Genomic_DNA"/>
</dbReference>
<comment type="caution">
    <text evidence="5">The sequence shown here is derived from an EMBL/GenBank/DDBJ whole genome shotgun (WGS) entry which is preliminary data.</text>
</comment>
<dbReference type="SMART" id="SM00115">
    <property type="entry name" value="CASc"/>
    <property type="match status" value="1"/>
</dbReference>
<name>A0ABD3WSQ1_SINWO</name>
<evidence type="ECO:0000259" key="3">
    <source>
        <dbReference type="PROSITE" id="PS50207"/>
    </source>
</evidence>
<dbReference type="InterPro" id="IPR016129">
    <property type="entry name" value="Caspase_his_AS"/>
</dbReference>
<dbReference type="Proteomes" id="UP001634394">
    <property type="component" value="Unassembled WGS sequence"/>
</dbReference>
<evidence type="ECO:0000313" key="6">
    <source>
        <dbReference type="Proteomes" id="UP001634394"/>
    </source>
</evidence>
<accession>A0ABD3WSQ1</accession>
<dbReference type="SUPFAM" id="SSF52129">
    <property type="entry name" value="Caspase-like"/>
    <property type="match status" value="1"/>
</dbReference>
<dbReference type="Gene3D" id="3.40.50.1460">
    <property type="match status" value="1"/>
</dbReference>
<dbReference type="Pfam" id="PF00656">
    <property type="entry name" value="Peptidase_C14"/>
    <property type="match status" value="1"/>
</dbReference>
<dbReference type="PRINTS" id="PR00376">
    <property type="entry name" value="IL1BCENZYME"/>
</dbReference>
<dbReference type="PANTHER" id="PTHR22576">
    <property type="entry name" value="MUCOSA ASSOCIATED LYMPHOID TISSUE LYMPHOMA TRANSLOCATION PROTEIN 1/PARACASPASE"/>
    <property type="match status" value="1"/>
</dbReference>
<dbReference type="InterPro" id="IPR052039">
    <property type="entry name" value="Caspase-related_regulators"/>
</dbReference>
<dbReference type="InterPro" id="IPR001309">
    <property type="entry name" value="Pept_C14_p20"/>
</dbReference>
<protein>
    <submittedName>
        <fullName evidence="5">Uncharacterized protein</fullName>
    </submittedName>
</protein>
<dbReference type="PROSITE" id="PS50208">
    <property type="entry name" value="CASPASE_P20"/>
    <property type="match status" value="1"/>
</dbReference>
<evidence type="ECO:0000256" key="1">
    <source>
        <dbReference type="ARBA" id="ARBA00010134"/>
    </source>
</evidence>
<dbReference type="InterPro" id="IPR002138">
    <property type="entry name" value="Pept_C14_p10"/>
</dbReference>
<dbReference type="AlphaFoldDB" id="A0ABD3WSQ1"/>
<dbReference type="InterPro" id="IPR015917">
    <property type="entry name" value="Pept_C14A"/>
</dbReference>
<dbReference type="PROSITE" id="PS50207">
    <property type="entry name" value="CASPASE_P10"/>
    <property type="match status" value="1"/>
</dbReference>